<protein>
    <recommendedName>
        <fullName evidence="2">GH18 domain-containing protein</fullName>
    </recommendedName>
</protein>
<gene>
    <name evidence="3" type="ORF">LSTR_LSTR012780</name>
</gene>
<dbReference type="PANTHER" id="PTHR11177:SF359">
    <property type="entry name" value="CHITINASE 10-RELATED"/>
    <property type="match status" value="1"/>
</dbReference>
<proteinExistence type="predicted"/>
<dbReference type="STRING" id="195883.A0A482XCD1"/>
<keyword evidence="4" id="KW-1185">Reference proteome</keyword>
<accession>A0A482XCD1</accession>
<dbReference type="SUPFAM" id="SSF54556">
    <property type="entry name" value="Chitinase insertion domain"/>
    <property type="match status" value="1"/>
</dbReference>
<dbReference type="InterPro" id="IPR050314">
    <property type="entry name" value="Glycosyl_Hydrlase_18"/>
</dbReference>
<sequence>MFLGDQKKRVFDALLYCVAVAAVQQRVAPLAKAVYCFVESWAAYRRAPMAFAADHIDPHLCSHLVYAFARLDQRTHRLAPNDEEYDIVKVDDREQQQQGGSGQRVVCYFTNWSWYRKGDGKFLPEHMEPSLCTHIVYAFASLDPNDLTLKPFDSWSDIDNNFFARVVARAAAGGASVLLSMGGWTDSAGGKYSQLVSADAATRRRFAADAVQTLRRHSFDGLQLDWNYPELRQAFDKEQPRLLLSVAISGYREIIDRAYDMRALSRHAHFIPVMTFDYHGAWEHETGHVAPLYPTPGEQYPDYNVDSTIAHLVALGADKSKLVVGMPFYGQSFTLAAPDKGGTGGLGEEAVDPGESGQFTKQPGMLAYYEICYRVTKQNWKVERSEVGPYAYSGDQWVSYDDPISIKQKVNGTFIYLNSI</sequence>
<dbReference type="OrthoDB" id="73875at2759"/>
<dbReference type="SMR" id="A0A482XCD1"/>
<evidence type="ECO:0000313" key="3">
    <source>
        <dbReference type="EMBL" id="RZF43160.1"/>
    </source>
</evidence>
<dbReference type="InParanoid" id="A0A482XCD1"/>
<evidence type="ECO:0000313" key="4">
    <source>
        <dbReference type="Proteomes" id="UP000291343"/>
    </source>
</evidence>
<dbReference type="SMART" id="SM00636">
    <property type="entry name" value="Glyco_18"/>
    <property type="match status" value="1"/>
</dbReference>
<dbReference type="GO" id="GO:0006032">
    <property type="term" value="P:chitin catabolic process"/>
    <property type="evidence" value="ECO:0007669"/>
    <property type="project" value="TreeGrafter"/>
</dbReference>
<dbReference type="GO" id="GO:0005576">
    <property type="term" value="C:extracellular region"/>
    <property type="evidence" value="ECO:0007669"/>
    <property type="project" value="TreeGrafter"/>
</dbReference>
<dbReference type="InterPro" id="IPR011583">
    <property type="entry name" value="Chitinase_II/V-like_cat"/>
</dbReference>
<dbReference type="Proteomes" id="UP000291343">
    <property type="component" value="Unassembled WGS sequence"/>
</dbReference>
<keyword evidence="1" id="KW-1015">Disulfide bond</keyword>
<dbReference type="GO" id="GO:0008061">
    <property type="term" value="F:chitin binding"/>
    <property type="evidence" value="ECO:0007669"/>
    <property type="project" value="InterPro"/>
</dbReference>
<dbReference type="Pfam" id="PF00704">
    <property type="entry name" value="Glyco_hydro_18"/>
    <property type="match status" value="1"/>
</dbReference>
<dbReference type="InterPro" id="IPR017853">
    <property type="entry name" value="GH"/>
</dbReference>
<dbReference type="Gene3D" id="3.20.20.80">
    <property type="entry name" value="Glycosidases"/>
    <property type="match status" value="2"/>
</dbReference>
<dbReference type="InterPro" id="IPR001223">
    <property type="entry name" value="Glyco_hydro18_cat"/>
</dbReference>
<dbReference type="GO" id="GO:0005975">
    <property type="term" value="P:carbohydrate metabolic process"/>
    <property type="evidence" value="ECO:0007669"/>
    <property type="project" value="InterPro"/>
</dbReference>
<dbReference type="FunFam" id="3.10.50.10:FF:000001">
    <property type="entry name" value="Chitinase 3-like 1"/>
    <property type="match status" value="1"/>
</dbReference>
<dbReference type="PROSITE" id="PS51910">
    <property type="entry name" value="GH18_2"/>
    <property type="match status" value="1"/>
</dbReference>
<organism evidence="3 4">
    <name type="scientific">Laodelphax striatellus</name>
    <name type="common">Small brown planthopper</name>
    <name type="synonym">Delphax striatella</name>
    <dbReference type="NCBI Taxonomy" id="195883"/>
    <lineage>
        <taxon>Eukaryota</taxon>
        <taxon>Metazoa</taxon>
        <taxon>Ecdysozoa</taxon>
        <taxon>Arthropoda</taxon>
        <taxon>Hexapoda</taxon>
        <taxon>Insecta</taxon>
        <taxon>Pterygota</taxon>
        <taxon>Neoptera</taxon>
        <taxon>Paraneoptera</taxon>
        <taxon>Hemiptera</taxon>
        <taxon>Auchenorrhyncha</taxon>
        <taxon>Fulgoroidea</taxon>
        <taxon>Delphacidae</taxon>
        <taxon>Criomorphinae</taxon>
        <taxon>Laodelphax</taxon>
    </lineage>
</organism>
<reference evidence="3 4" key="1">
    <citation type="journal article" date="2017" name="Gigascience">
        <title>Genome sequence of the small brown planthopper, Laodelphax striatellus.</title>
        <authorList>
            <person name="Zhu J."/>
            <person name="Jiang F."/>
            <person name="Wang X."/>
            <person name="Yang P."/>
            <person name="Bao Y."/>
            <person name="Zhao W."/>
            <person name="Wang W."/>
            <person name="Lu H."/>
            <person name="Wang Q."/>
            <person name="Cui N."/>
            <person name="Li J."/>
            <person name="Chen X."/>
            <person name="Luo L."/>
            <person name="Yu J."/>
            <person name="Kang L."/>
            <person name="Cui F."/>
        </authorList>
    </citation>
    <scope>NUCLEOTIDE SEQUENCE [LARGE SCALE GENOMIC DNA]</scope>
    <source>
        <strain evidence="3">Lst14</strain>
    </source>
</reference>
<evidence type="ECO:0000259" key="2">
    <source>
        <dbReference type="PROSITE" id="PS51910"/>
    </source>
</evidence>
<dbReference type="GO" id="GO:0004568">
    <property type="term" value="F:chitinase activity"/>
    <property type="evidence" value="ECO:0007669"/>
    <property type="project" value="TreeGrafter"/>
</dbReference>
<comment type="caution">
    <text evidence="3">The sequence shown here is derived from an EMBL/GenBank/DDBJ whole genome shotgun (WGS) entry which is preliminary data.</text>
</comment>
<dbReference type="PANTHER" id="PTHR11177">
    <property type="entry name" value="CHITINASE"/>
    <property type="match status" value="1"/>
</dbReference>
<dbReference type="InterPro" id="IPR029070">
    <property type="entry name" value="Chitinase_insertion_sf"/>
</dbReference>
<name>A0A482XCD1_LAOST</name>
<evidence type="ECO:0000256" key="1">
    <source>
        <dbReference type="ARBA" id="ARBA00023157"/>
    </source>
</evidence>
<feature type="domain" description="GH18" evidence="2">
    <location>
        <begin position="103"/>
        <end position="420"/>
    </location>
</feature>
<dbReference type="Gene3D" id="3.10.50.10">
    <property type="match status" value="1"/>
</dbReference>
<dbReference type="AlphaFoldDB" id="A0A482XCD1"/>
<dbReference type="SUPFAM" id="SSF51445">
    <property type="entry name" value="(Trans)glycosidases"/>
    <property type="match status" value="2"/>
</dbReference>
<dbReference type="EMBL" id="QKKF02013074">
    <property type="protein sequence ID" value="RZF43160.1"/>
    <property type="molecule type" value="Genomic_DNA"/>
</dbReference>